<dbReference type="GeneID" id="5971024"/>
<evidence type="ECO:0000313" key="3">
    <source>
        <dbReference type="Proteomes" id="UP000001055"/>
    </source>
</evidence>
<dbReference type="InParanoid" id="Q0UXB0"/>
<reference evidence="3" key="1">
    <citation type="journal article" date="2007" name="Plant Cell">
        <title>Dothideomycete-plant interactions illuminated by genome sequencing and EST analysis of the wheat pathogen Stagonospora nodorum.</title>
        <authorList>
            <person name="Hane J.K."/>
            <person name="Lowe R.G."/>
            <person name="Solomon P.S."/>
            <person name="Tan K.C."/>
            <person name="Schoch C.L."/>
            <person name="Spatafora J.W."/>
            <person name="Crous P.W."/>
            <person name="Kodira C."/>
            <person name="Birren B.W."/>
            <person name="Galagan J.E."/>
            <person name="Torriani S.F."/>
            <person name="McDonald B.A."/>
            <person name="Oliver R.P."/>
        </authorList>
    </citation>
    <scope>NUCLEOTIDE SEQUENCE [LARGE SCALE GENOMIC DNA]</scope>
    <source>
        <strain evidence="3">SN15 / ATCC MYA-4574 / FGSC 10173</strain>
    </source>
</reference>
<name>Q0UXB0_PHANO</name>
<gene>
    <name evidence="2" type="ORF">SNOG_03604</name>
</gene>
<protein>
    <submittedName>
        <fullName evidence="2">Uncharacterized protein</fullName>
    </submittedName>
</protein>
<dbReference type="RefSeq" id="XP_001794161.1">
    <property type="nucleotide sequence ID" value="XM_001794109.1"/>
</dbReference>
<feature type="region of interest" description="Disordered" evidence="1">
    <location>
        <begin position="1"/>
        <end position="46"/>
    </location>
</feature>
<evidence type="ECO:0000256" key="1">
    <source>
        <dbReference type="SAM" id="MobiDB-lite"/>
    </source>
</evidence>
<evidence type="ECO:0000313" key="2">
    <source>
        <dbReference type="EMBL" id="EAT88809.1"/>
    </source>
</evidence>
<dbReference type="AlphaFoldDB" id="Q0UXB0"/>
<dbReference type="EMBL" id="CH445329">
    <property type="protein sequence ID" value="EAT88809.1"/>
    <property type="molecule type" value="Genomic_DNA"/>
</dbReference>
<accession>Q0UXB0</accession>
<proteinExistence type="predicted"/>
<sequence>MAVEQQQGLTETTEGKKITKSQRITGDWTPRSKDRIPWADGADPGT</sequence>
<organism evidence="2 3">
    <name type="scientific">Phaeosphaeria nodorum (strain SN15 / ATCC MYA-4574 / FGSC 10173)</name>
    <name type="common">Glume blotch fungus</name>
    <name type="synonym">Parastagonospora nodorum</name>
    <dbReference type="NCBI Taxonomy" id="321614"/>
    <lineage>
        <taxon>Eukaryota</taxon>
        <taxon>Fungi</taxon>
        <taxon>Dikarya</taxon>
        <taxon>Ascomycota</taxon>
        <taxon>Pezizomycotina</taxon>
        <taxon>Dothideomycetes</taxon>
        <taxon>Pleosporomycetidae</taxon>
        <taxon>Pleosporales</taxon>
        <taxon>Pleosporineae</taxon>
        <taxon>Phaeosphaeriaceae</taxon>
        <taxon>Parastagonospora</taxon>
    </lineage>
</organism>
<dbReference type="KEGG" id="pno:SNOG_03604"/>
<feature type="compositionally biased region" description="Polar residues" evidence="1">
    <location>
        <begin position="1"/>
        <end position="12"/>
    </location>
</feature>
<dbReference type="Proteomes" id="UP000001055">
    <property type="component" value="Unassembled WGS sequence"/>
</dbReference>